<feature type="domain" description="HTH arsR-type" evidence="4">
    <location>
        <begin position="2"/>
        <end position="97"/>
    </location>
</feature>
<dbReference type="PROSITE" id="PS50987">
    <property type="entry name" value="HTH_ARSR_2"/>
    <property type="match status" value="1"/>
</dbReference>
<dbReference type="Proteomes" id="UP000613582">
    <property type="component" value="Unassembled WGS sequence"/>
</dbReference>
<evidence type="ECO:0000313" key="5">
    <source>
        <dbReference type="EMBL" id="GGD10131.1"/>
    </source>
</evidence>
<comment type="caution">
    <text evidence="5">The sequence shown here is derived from an EMBL/GenBank/DDBJ whole genome shotgun (WGS) entry which is preliminary data.</text>
</comment>
<evidence type="ECO:0000256" key="2">
    <source>
        <dbReference type="ARBA" id="ARBA00023125"/>
    </source>
</evidence>
<dbReference type="SMART" id="SM00418">
    <property type="entry name" value="HTH_ARSR"/>
    <property type="match status" value="1"/>
</dbReference>
<gene>
    <name evidence="5" type="ORF">GCM10011342_18820</name>
</gene>
<dbReference type="InterPro" id="IPR011991">
    <property type="entry name" value="ArsR-like_HTH"/>
</dbReference>
<evidence type="ECO:0000313" key="6">
    <source>
        <dbReference type="Proteomes" id="UP000613582"/>
    </source>
</evidence>
<reference evidence="5" key="1">
    <citation type="journal article" date="2014" name="Int. J. Syst. Evol. Microbiol.">
        <title>Complete genome sequence of Corynebacterium casei LMG S-19264T (=DSM 44701T), isolated from a smear-ripened cheese.</title>
        <authorList>
            <consortium name="US DOE Joint Genome Institute (JGI-PGF)"/>
            <person name="Walter F."/>
            <person name="Albersmeier A."/>
            <person name="Kalinowski J."/>
            <person name="Ruckert C."/>
        </authorList>
    </citation>
    <scope>NUCLEOTIDE SEQUENCE</scope>
    <source>
        <strain evidence="5">CGMCC 1.12921</strain>
    </source>
</reference>
<evidence type="ECO:0000259" key="4">
    <source>
        <dbReference type="PROSITE" id="PS50987"/>
    </source>
</evidence>
<keyword evidence="2" id="KW-0238">DNA-binding</keyword>
<keyword evidence="1" id="KW-0805">Transcription regulation</keyword>
<reference evidence="5" key="2">
    <citation type="submission" date="2020-09" db="EMBL/GenBank/DDBJ databases">
        <authorList>
            <person name="Sun Q."/>
            <person name="Zhou Y."/>
        </authorList>
    </citation>
    <scope>NUCLEOTIDE SEQUENCE</scope>
    <source>
        <strain evidence="5">CGMCC 1.12921</strain>
    </source>
</reference>
<dbReference type="PANTHER" id="PTHR33154:SF12">
    <property type="entry name" value="TRANSCRIPTIONAL REGULATORY PROTEIN"/>
    <property type="match status" value="1"/>
</dbReference>
<dbReference type="Gene3D" id="1.10.10.10">
    <property type="entry name" value="Winged helix-like DNA-binding domain superfamily/Winged helix DNA-binding domain"/>
    <property type="match status" value="1"/>
</dbReference>
<dbReference type="InterPro" id="IPR036390">
    <property type="entry name" value="WH_DNA-bd_sf"/>
</dbReference>
<dbReference type="GO" id="GO:0003677">
    <property type="term" value="F:DNA binding"/>
    <property type="evidence" value="ECO:0007669"/>
    <property type="project" value="UniProtKB-KW"/>
</dbReference>
<evidence type="ECO:0000256" key="1">
    <source>
        <dbReference type="ARBA" id="ARBA00023015"/>
    </source>
</evidence>
<dbReference type="Pfam" id="PF01022">
    <property type="entry name" value="HTH_5"/>
    <property type="match status" value="1"/>
</dbReference>
<organism evidence="5 6">
    <name type="scientific">Aquisalinus flavus</name>
    <dbReference type="NCBI Taxonomy" id="1526572"/>
    <lineage>
        <taxon>Bacteria</taxon>
        <taxon>Pseudomonadati</taxon>
        <taxon>Pseudomonadota</taxon>
        <taxon>Alphaproteobacteria</taxon>
        <taxon>Parvularculales</taxon>
        <taxon>Parvularculaceae</taxon>
        <taxon>Aquisalinus</taxon>
    </lineage>
</organism>
<sequence>MHPRTEDLTLPAVLYALGDPVRLQIVRSLQCGSEACCGAILEGDDVPKSTQSHHLRILRESGVIRSRKEGRQYMNCLRRDDLDARFPGLLDAVLAAPE</sequence>
<dbReference type="GO" id="GO:0003700">
    <property type="term" value="F:DNA-binding transcription factor activity"/>
    <property type="evidence" value="ECO:0007669"/>
    <property type="project" value="InterPro"/>
</dbReference>
<dbReference type="InterPro" id="IPR001845">
    <property type="entry name" value="HTH_ArsR_DNA-bd_dom"/>
</dbReference>
<dbReference type="AlphaFoldDB" id="A0A8J2Y7Z7"/>
<name>A0A8J2Y7Z7_9PROT</name>
<dbReference type="InterPro" id="IPR036388">
    <property type="entry name" value="WH-like_DNA-bd_sf"/>
</dbReference>
<dbReference type="InterPro" id="IPR051081">
    <property type="entry name" value="HTH_MetalResp_TranReg"/>
</dbReference>
<evidence type="ECO:0000256" key="3">
    <source>
        <dbReference type="ARBA" id="ARBA00023163"/>
    </source>
</evidence>
<dbReference type="NCBIfam" id="NF033788">
    <property type="entry name" value="HTH_metalloreg"/>
    <property type="match status" value="1"/>
</dbReference>
<dbReference type="SUPFAM" id="SSF46785">
    <property type="entry name" value="Winged helix' DNA-binding domain"/>
    <property type="match status" value="1"/>
</dbReference>
<dbReference type="RefSeq" id="WP_229731446.1">
    <property type="nucleotide sequence ID" value="NZ_BMGH01000001.1"/>
</dbReference>
<dbReference type="PRINTS" id="PR00778">
    <property type="entry name" value="HTHARSR"/>
</dbReference>
<dbReference type="CDD" id="cd00090">
    <property type="entry name" value="HTH_ARSR"/>
    <property type="match status" value="1"/>
</dbReference>
<dbReference type="PANTHER" id="PTHR33154">
    <property type="entry name" value="TRANSCRIPTIONAL REGULATOR, ARSR FAMILY"/>
    <property type="match status" value="1"/>
</dbReference>
<dbReference type="EMBL" id="BMGH01000001">
    <property type="protein sequence ID" value="GGD10131.1"/>
    <property type="molecule type" value="Genomic_DNA"/>
</dbReference>
<accession>A0A8J2Y7Z7</accession>
<keyword evidence="3" id="KW-0804">Transcription</keyword>
<keyword evidence="6" id="KW-1185">Reference proteome</keyword>
<protein>
    <submittedName>
        <fullName evidence="5">Transcriptional regulator</fullName>
    </submittedName>
</protein>
<proteinExistence type="predicted"/>